<dbReference type="GO" id="GO:0070475">
    <property type="term" value="P:rRNA base methylation"/>
    <property type="evidence" value="ECO:0007669"/>
    <property type="project" value="InterPro"/>
</dbReference>
<dbReference type="FunFam" id="3.40.50.150:FF:000440">
    <property type="entry name" value="Os09g0479300 protein"/>
    <property type="match status" value="1"/>
</dbReference>
<dbReference type="GO" id="GO:0070042">
    <property type="term" value="F:rRNA (uridine-N3-)-methyltransferase activity"/>
    <property type="evidence" value="ECO:0007669"/>
    <property type="project" value="InterPro"/>
</dbReference>
<keyword evidence="3" id="KW-1185">Reference proteome</keyword>
<dbReference type="AlphaFoldDB" id="A0AAW1WK51"/>
<dbReference type="Pfam" id="PF10354">
    <property type="entry name" value="BMT5-like"/>
    <property type="match status" value="1"/>
</dbReference>
<dbReference type="GO" id="GO:0005737">
    <property type="term" value="C:cytoplasm"/>
    <property type="evidence" value="ECO:0007669"/>
    <property type="project" value="TreeGrafter"/>
</dbReference>
<gene>
    <name evidence="2" type="ORF">M0R45_032671</name>
</gene>
<comment type="caution">
    <text evidence="2">The sequence shown here is derived from an EMBL/GenBank/DDBJ whole genome shotgun (WGS) entry which is preliminary data.</text>
</comment>
<evidence type="ECO:0000313" key="3">
    <source>
        <dbReference type="Proteomes" id="UP001457282"/>
    </source>
</evidence>
<evidence type="ECO:0000259" key="1">
    <source>
        <dbReference type="Pfam" id="PF10354"/>
    </source>
</evidence>
<sequence>MERWIEHYSSSQQILLVGEGDFSFSACLARAFGYASNMVATSLESQESLWEKHWSCAPHLNELGRRGCLVLHDVNVYGMDRHYILKWRQFDVIIFNFPHAGHYHGLRESDNELIQMHRQLLSAFFASARQMLLFGGQIHVTTRDDYPYNTWNVEELAAQAGLVLREKVWFEKSDYPGYHNKRGGGINSNKKFPLKECYTFKFVVKPYYVYW</sequence>
<evidence type="ECO:0000313" key="2">
    <source>
        <dbReference type="EMBL" id="KAK9924291.1"/>
    </source>
</evidence>
<dbReference type="EMBL" id="JBEDUW010000006">
    <property type="protein sequence ID" value="KAK9924291.1"/>
    <property type="molecule type" value="Genomic_DNA"/>
</dbReference>
<dbReference type="PANTHER" id="PTHR11538:SF64">
    <property type="entry name" value="25S RRNA (URIDINE-N(3))-METHYLTRANSFERASE BMT5-LIKE DOMAIN-CONTAINING PROTEIN"/>
    <property type="match status" value="1"/>
</dbReference>
<dbReference type="InterPro" id="IPR019446">
    <property type="entry name" value="BMT5-like"/>
</dbReference>
<reference evidence="2 3" key="1">
    <citation type="journal article" date="2023" name="G3 (Bethesda)">
        <title>A chromosome-length genome assembly and annotation of blackberry (Rubus argutus, cv. 'Hillquist').</title>
        <authorList>
            <person name="Bruna T."/>
            <person name="Aryal R."/>
            <person name="Dudchenko O."/>
            <person name="Sargent D.J."/>
            <person name="Mead D."/>
            <person name="Buti M."/>
            <person name="Cavallini A."/>
            <person name="Hytonen T."/>
            <person name="Andres J."/>
            <person name="Pham M."/>
            <person name="Weisz D."/>
            <person name="Mascagni F."/>
            <person name="Usai G."/>
            <person name="Natali L."/>
            <person name="Bassil N."/>
            <person name="Fernandez G.E."/>
            <person name="Lomsadze A."/>
            <person name="Armour M."/>
            <person name="Olukolu B."/>
            <person name="Poorten T."/>
            <person name="Britton C."/>
            <person name="Davik J."/>
            <person name="Ashrafi H."/>
            <person name="Aiden E.L."/>
            <person name="Borodovsky M."/>
            <person name="Worthington M."/>
        </authorList>
    </citation>
    <scope>NUCLEOTIDE SEQUENCE [LARGE SCALE GENOMIC DNA]</scope>
    <source>
        <strain evidence="2">PI 553951</strain>
    </source>
</reference>
<name>A0AAW1WK51_RUBAR</name>
<proteinExistence type="predicted"/>
<organism evidence="2 3">
    <name type="scientific">Rubus argutus</name>
    <name type="common">Southern blackberry</name>
    <dbReference type="NCBI Taxonomy" id="59490"/>
    <lineage>
        <taxon>Eukaryota</taxon>
        <taxon>Viridiplantae</taxon>
        <taxon>Streptophyta</taxon>
        <taxon>Embryophyta</taxon>
        <taxon>Tracheophyta</taxon>
        <taxon>Spermatophyta</taxon>
        <taxon>Magnoliopsida</taxon>
        <taxon>eudicotyledons</taxon>
        <taxon>Gunneridae</taxon>
        <taxon>Pentapetalae</taxon>
        <taxon>rosids</taxon>
        <taxon>fabids</taxon>
        <taxon>Rosales</taxon>
        <taxon>Rosaceae</taxon>
        <taxon>Rosoideae</taxon>
        <taxon>Rosoideae incertae sedis</taxon>
        <taxon>Rubus</taxon>
    </lineage>
</organism>
<dbReference type="Proteomes" id="UP001457282">
    <property type="component" value="Unassembled WGS sequence"/>
</dbReference>
<dbReference type="PANTHER" id="PTHR11538">
    <property type="entry name" value="PHENYLALANYL-TRNA SYNTHETASE"/>
    <property type="match status" value="1"/>
</dbReference>
<accession>A0AAW1WK51</accession>
<feature type="domain" description="25S rRNA (uridine-N(3))-methyltransferase BMT5-like" evidence="1">
    <location>
        <begin position="15"/>
        <end position="182"/>
    </location>
</feature>
<protein>
    <recommendedName>
        <fullName evidence="1">25S rRNA (uridine-N(3))-methyltransferase BMT5-like domain-containing protein</fullName>
    </recommendedName>
</protein>